<evidence type="ECO:0000256" key="8">
    <source>
        <dbReference type="ARBA" id="ARBA00023242"/>
    </source>
</evidence>
<evidence type="ECO:0000256" key="5">
    <source>
        <dbReference type="ARBA" id="ARBA00022833"/>
    </source>
</evidence>
<evidence type="ECO:0000256" key="10">
    <source>
        <dbReference type="SAM" id="MobiDB-lite"/>
    </source>
</evidence>
<dbReference type="GO" id="GO:0005634">
    <property type="term" value="C:nucleus"/>
    <property type="evidence" value="ECO:0007669"/>
    <property type="project" value="UniProtKB-SubCell"/>
</dbReference>
<keyword evidence="2" id="KW-0479">Metal-binding</keyword>
<evidence type="ECO:0000256" key="3">
    <source>
        <dbReference type="ARBA" id="ARBA00022737"/>
    </source>
</evidence>
<keyword evidence="3" id="KW-0677">Repeat</keyword>
<sequence>MIGSSGQNPNPNPNPNLIPPPPRPPPPLPPPPVAAAAEAEAEATLLSIPWRAPTPGSPSSTSRPSARGWSRSAASSPARRPPLAHRRRRAPPRLFRDRLRRAPDHPQRGRPPRLLPSPRPSPPPPSRSAHQRGSDRIGRPDPAPPPPPPPPPSVPTAEPRPDGGGGGGDGDSEESEIVEIDAAELLAEHIHFCEICGKGFKRDANLRMHMRAHGDRFKTLEALSGSGRTAAGAAGPAGRKPVRFSCPFPGCNRNRAHRRFRPLKSAVCVKNHFKRSHCPKMYACHRCNKKSFSVLADLKSHLKHCGETPWRCSCGTSFSRKDKLFGHLALFEGHFPAVGRSRPRGSERKLRSIEQRRGRIVGRVSIPISSRVDGRIRRD</sequence>
<dbReference type="InterPro" id="IPR013087">
    <property type="entry name" value="Znf_C2H2_type"/>
</dbReference>
<evidence type="ECO:0000256" key="6">
    <source>
        <dbReference type="ARBA" id="ARBA00023015"/>
    </source>
</evidence>
<evidence type="ECO:0000256" key="7">
    <source>
        <dbReference type="ARBA" id="ARBA00023163"/>
    </source>
</evidence>
<dbReference type="EMBL" id="LR862144">
    <property type="protein sequence ID" value="CAD1825148.1"/>
    <property type="molecule type" value="Genomic_DNA"/>
</dbReference>
<dbReference type="Pfam" id="PF23115">
    <property type="entry name" value="zf-C2H2_STOP2_3rd"/>
    <property type="match status" value="1"/>
</dbReference>
<evidence type="ECO:0000256" key="9">
    <source>
        <dbReference type="PROSITE-ProRule" id="PRU00042"/>
    </source>
</evidence>
<dbReference type="SUPFAM" id="SSF57667">
    <property type="entry name" value="beta-beta-alpha zinc fingers"/>
    <property type="match status" value="1"/>
</dbReference>
<name>A0A6V7P360_ANACO</name>
<dbReference type="GO" id="GO:0010447">
    <property type="term" value="P:response to acidic pH"/>
    <property type="evidence" value="ECO:0007669"/>
    <property type="project" value="InterPro"/>
</dbReference>
<keyword evidence="7" id="KW-0804">Transcription</keyword>
<accession>A0A6V7P360</accession>
<dbReference type="PANTHER" id="PTHR46352">
    <property type="entry name" value="PROTEIN SENSITIVE TO PROTON RHIZOTOXICITY 1"/>
    <property type="match status" value="1"/>
</dbReference>
<keyword evidence="8" id="KW-0539">Nucleus</keyword>
<reference evidence="12" key="1">
    <citation type="submission" date="2020-07" db="EMBL/GenBank/DDBJ databases">
        <authorList>
            <person name="Lin J."/>
        </authorList>
    </citation>
    <scope>NUCLEOTIDE SEQUENCE</scope>
</reference>
<dbReference type="InterPro" id="IPR059161">
    <property type="entry name" value="Znf-C2H2_STOP1/2_3rd"/>
</dbReference>
<gene>
    <name evidence="12" type="ORF">CB5_LOCUS8359</name>
</gene>
<dbReference type="SMART" id="SM00355">
    <property type="entry name" value="ZnF_C2H2"/>
    <property type="match status" value="3"/>
</dbReference>
<dbReference type="Pfam" id="PF23118">
    <property type="entry name" value="zf-C2H2_STOP2_C"/>
    <property type="match status" value="1"/>
</dbReference>
<dbReference type="PROSITE" id="PS00028">
    <property type="entry name" value="ZINC_FINGER_C2H2_1"/>
    <property type="match status" value="1"/>
</dbReference>
<dbReference type="InterPro" id="IPR036236">
    <property type="entry name" value="Znf_C2H2_sf"/>
</dbReference>
<evidence type="ECO:0000256" key="1">
    <source>
        <dbReference type="ARBA" id="ARBA00004123"/>
    </source>
</evidence>
<feature type="compositionally biased region" description="Pro residues" evidence="10">
    <location>
        <begin position="113"/>
        <end position="126"/>
    </location>
</feature>
<dbReference type="GO" id="GO:0010044">
    <property type="term" value="P:response to aluminum ion"/>
    <property type="evidence" value="ECO:0007669"/>
    <property type="project" value="InterPro"/>
</dbReference>
<evidence type="ECO:0000313" key="12">
    <source>
        <dbReference type="EMBL" id="CAD1825148.1"/>
    </source>
</evidence>
<evidence type="ECO:0000256" key="4">
    <source>
        <dbReference type="ARBA" id="ARBA00022771"/>
    </source>
</evidence>
<feature type="region of interest" description="Disordered" evidence="10">
    <location>
        <begin position="1"/>
        <end position="173"/>
    </location>
</feature>
<dbReference type="InterPro" id="IPR044300">
    <property type="entry name" value="STOP1/2"/>
</dbReference>
<organism evidence="12">
    <name type="scientific">Ananas comosus var. bracteatus</name>
    <name type="common">red pineapple</name>
    <dbReference type="NCBI Taxonomy" id="296719"/>
    <lineage>
        <taxon>Eukaryota</taxon>
        <taxon>Viridiplantae</taxon>
        <taxon>Streptophyta</taxon>
        <taxon>Embryophyta</taxon>
        <taxon>Tracheophyta</taxon>
        <taxon>Spermatophyta</taxon>
        <taxon>Magnoliopsida</taxon>
        <taxon>Liliopsida</taxon>
        <taxon>Poales</taxon>
        <taxon>Bromeliaceae</taxon>
        <taxon>Bromelioideae</taxon>
        <taxon>Ananas</taxon>
    </lineage>
</organism>
<feature type="compositionally biased region" description="Pro residues" evidence="10">
    <location>
        <begin position="141"/>
        <end position="154"/>
    </location>
</feature>
<feature type="compositionally biased region" description="Basic and acidic residues" evidence="10">
    <location>
        <begin position="94"/>
        <end position="107"/>
    </location>
</feature>
<dbReference type="AlphaFoldDB" id="A0A6V7P360"/>
<comment type="subcellular location">
    <subcellularLocation>
        <location evidence="1">Nucleus</location>
    </subcellularLocation>
</comment>
<keyword evidence="5" id="KW-0862">Zinc</keyword>
<proteinExistence type="predicted"/>
<protein>
    <recommendedName>
        <fullName evidence="11">C2H2-type domain-containing protein</fullName>
    </recommendedName>
</protein>
<dbReference type="Gene3D" id="3.30.160.60">
    <property type="entry name" value="Classic Zinc Finger"/>
    <property type="match status" value="2"/>
</dbReference>
<dbReference type="Pfam" id="PF00096">
    <property type="entry name" value="zf-C2H2"/>
    <property type="match status" value="1"/>
</dbReference>
<feature type="compositionally biased region" description="Pro residues" evidence="10">
    <location>
        <begin position="10"/>
        <end position="33"/>
    </location>
</feature>
<dbReference type="InterPro" id="IPR058196">
    <property type="entry name" value="zf-C2H2_STOP1/2_C"/>
</dbReference>
<dbReference type="PRINTS" id="PR01217">
    <property type="entry name" value="PRICHEXTENSN"/>
</dbReference>
<keyword evidence="4 9" id="KW-0863">Zinc-finger</keyword>
<dbReference type="PANTHER" id="PTHR46352:SF14">
    <property type="entry name" value="PROTEIN SENSITIVE TO PROTON RHIZOTOXICITY 2-LIKE"/>
    <property type="match status" value="1"/>
</dbReference>
<feature type="compositionally biased region" description="Low complexity" evidence="10">
    <location>
        <begin position="53"/>
        <end position="78"/>
    </location>
</feature>
<evidence type="ECO:0000256" key="2">
    <source>
        <dbReference type="ARBA" id="ARBA00022723"/>
    </source>
</evidence>
<dbReference type="PROSITE" id="PS50157">
    <property type="entry name" value="ZINC_FINGER_C2H2_2"/>
    <property type="match status" value="1"/>
</dbReference>
<dbReference type="FunFam" id="3.30.160.60:FF:000145">
    <property type="entry name" value="Zinc finger protein 574"/>
    <property type="match status" value="1"/>
</dbReference>
<evidence type="ECO:0000259" key="11">
    <source>
        <dbReference type="PROSITE" id="PS50157"/>
    </source>
</evidence>
<feature type="compositionally biased region" description="Basic residues" evidence="10">
    <location>
        <begin position="82"/>
        <end position="91"/>
    </location>
</feature>
<keyword evidence="6" id="KW-0805">Transcription regulation</keyword>
<feature type="domain" description="C2H2-type" evidence="11">
    <location>
        <begin position="191"/>
        <end position="213"/>
    </location>
</feature>
<dbReference type="GO" id="GO:0008270">
    <property type="term" value="F:zinc ion binding"/>
    <property type="evidence" value="ECO:0007669"/>
    <property type="project" value="UniProtKB-KW"/>
</dbReference>